<accession>A0A1L3SLE5</accession>
<reference evidence="2" key="1">
    <citation type="submission" date="2016-11" db="EMBL/GenBank/DDBJ databases">
        <title>Mesorhizobium oceanicum sp. nov., isolated from deep seawater in South China Sea.</title>
        <authorList>
            <person name="Fu G.-Y."/>
        </authorList>
    </citation>
    <scope>NUCLEOTIDE SEQUENCE [LARGE SCALE GENOMIC DNA]</scope>
    <source>
        <strain evidence="2">B7</strain>
    </source>
</reference>
<protein>
    <recommendedName>
        <fullName evidence="3">DUF1192 domain-containing protein</fullName>
    </recommendedName>
</protein>
<dbReference type="RefSeq" id="WP_072601636.1">
    <property type="nucleotide sequence ID" value="NZ_CP018171.1"/>
</dbReference>
<gene>
    <name evidence="1" type="ORF">BSQ44_01625</name>
</gene>
<dbReference type="AlphaFoldDB" id="A0A1L3SLE5"/>
<dbReference type="OrthoDB" id="7872350at2"/>
<proteinExistence type="predicted"/>
<dbReference type="InterPro" id="IPR009579">
    <property type="entry name" value="DUF1192"/>
</dbReference>
<dbReference type="STRING" id="1670800.BSQ44_01625"/>
<organism evidence="1 2">
    <name type="scientific">Aquibium oceanicum</name>
    <dbReference type="NCBI Taxonomy" id="1670800"/>
    <lineage>
        <taxon>Bacteria</taxon>
        <taxon>Pseudomonadati</taxon>
        <taxon>Pseudomonadota</taxon>
        <taxon>Alphaproteobacteria</taxon>
        <taxon>Hyphomicrobiales</taxon>
        <taxon>Phyllobacteriaceae</taxon>
        <taxon>Aquibium</taxon>
    </lineage>
</organism>
<sequence>MSFFDDEPVKKPKPHEIGQDLSLLSVAELEERIGLLRTEIARLEAELKTKGSTKSAAEALFSRN</sequence>
<name>A0A1L3SLE5_9HYPH</name>
<dbReference type="KEGG" id="meso:BSQ44_01625"/>
<evidence type="ECO:0008006" key="3">
    <source>
        <dbReference type="Google" id="ProtNLM"/>
    </source>
</evidence>
<dbReference type="Pfam" id="PF06698">
    <property type="entry name" value="DUF1192"/>
    <property type="match status" value="1"/>
</dbReference>
<keyword evidence="2" id="KW-1185">Reference proteome</keyword>
<evidence type="ECO:0000313" key="1">
    <source>
        <dbReference type="EMBL" id="APH70223.1"/>
    </source>
</evidence>
<dbReference type="Proteomes" id="UP000182840">
    <property type="component" value="Chromosome"/>
</dbReference>
<evidence type="ECO:0000313" key="2">
    <source>
        <dbReference type="Proteomes" id="UP000182840"/>
    </source>
</evidence>
<dbReference type="EMBL" id="CP018171">
    <property type="protein sequence ID" value="APH70223.1"/>
    <property type="molecule type" value="Genomic_DNA"/>
</dbReference>